<dbReference type="PANTHER" id="PTHR48040:SF28">
    <property type="entry name" value="ABC TRANSPORTER G FAMILY MEMBER 39-LIKE"/>
    <property type="match status" value="1"/>
</dbReference>
<organism evidence="2 3">
    <name type="scientific">Salix viminalis</name>
    <name type="common">Common osier</name>
    <name type="synonym">Basket willow</name>
    <dbReference type="NCBI Taxonomy" id="40686"/>
    <lineage>
        <taxon>Eukaryota</taxon>
        <taxon>Viridiplantae</taxon>
        <taxon>Streptophyta</taxon>
        <taxon>Embryophyta</taxon>
        <taxon>Tracheophyta</taxon>
        <taxon>Spermatophyta</taxon>
        <taxon>Magnoliopsida</taxon>
        <taxon>eudicotyledons</taxon>
        <taxon>Gunneridae</taxon>
        <taxon>Pentapetalae</taxon>
        <taxon>rosids</taxon>
        <taxon>fabids</taxon>
        <taxon>Malpighiales</taxon>
        <taxon>Salicaceae</taxon>
        <taxon>Saliceae</taxon>
        <taxon>Salix</taxon>
    </lineage>
</organism>
<dbReference type="SUPFAM" id="SSF52540">
    <property type="entry name" value="P-loop containing nucleoside triphosphate hydrolases"/>
    <property type="match status" value="2"/>
</dbReference>
<dbReference type="EMBL" id="JAPFFL010000009">
    <property type="protein sequence ID" value="KAJ6704312.1"/>
    <property type="molecule type" value="Genomic_DNA"/>
</dbReference>
<keyword evidence="3" id="KW-1185">Reference proteome</keyword>
<gene>
    <name evidence="2" type="ORF">OIU85_030155</name>
</gene>
<dbReference type="Gene3D" id="3.40.50.300">
    <property type="entry name" value="P-loop containing nucleotide triphosphate hydrolases"/>
    <property type="match status" value="1"/>
</dbReference>
<dbReference type="InterPro" id="IPR027417">
    <property type="entry name" value="P-loop_NTPase"/>
</dbReference>
<dbReference type="OrthoDB" id="825072at2759"/>
<proteinExistence type="predicted"/>
<keyword evidence="2" id="KW-0067">ATP-binding</keyword>
<evidence type="ECO:0000256" key="1">
    <source>
        <dbReference type="SAM" id="MobiDB-lite"/>
    </source>
</evidence>
<dbReference type="GO" id="GO:0005524">
    <property type="term" value="F:ATP binding"/>
    <property type="evidence" value="ECO:0007669"/>
    <property type="project" value="UniProtKB-KW"/>
</dbReference>
<evidence type="ECO:0000313" key="3">
    <source>
        <dbReference type="Proteomes" id="UP001151529"/>
    </source>
</evidence>
<evidence type="ECO:0000313" key="2">
    <source>
        <dbReference type="EMBL" id="KAJ6704312.1"/>
    </source>
</evidence>
<feature type="region of interest" description="Disordered" evidence="1">
    <location>
        <begin position="1"/>
        <end position="25"/>
    </location>
</feature>
<protein>
    <submittedName>
        <fullName evidence="2">ATP-BINDING CASSETTE TRANSPORTER</fullName>
    </submittedName>
</protein>
<comment type="caution">
    <text evidence="2">The sequence shown here is derived from an EMBL/GenBank/DDBJ whole genome shotgun (WGS) entry which is preliminary data.</text>
</comment>
<reference evidence="2" key="1">
    <citation type="submission" date="2022-11" db="EMBL/GenBank/DDBJ databases">
        <authorList>
            <person name="Hyden B.L."/>
            <person name="Feng K."/>
            <person name="Yates T."/>
            <person name="Jawdy S."/>
            <person name="Smart L.B."/>
            <person name="Muchero W."/>
        </authorList>
    </citation>
    <scope>NUCLEOTIDE SEQUENCE</scope>
    <source>
        <tissue evidence="2">Shoot tip</tissue>
    </source>
</reference>
<dbReference type="AlphaFoldDB" id="A0A9Q0T7X7"/>
<keyword evidence="2" id="KW-0547">Nucleotide-binding</keyword>
<dbReference type="PANTHER" id="PTHR48040">
    <property type="entry name" value="PLEIOTROPIC DRUG RESISTANCE PROTEIN 1-LIKE ISOFORM X1"/>
    <property type="match status" value="1"/>
</dbReference>
<dbReference type="Proteomes" id="UP001151529">
    <property type="component" value="Chromosome 3"/>
</dbReference>
<name>A0A9Q0T7X7_SALVM</name>
<reference evidence="2" key="2">
    <citation type="journal article" date="2023" name="Int. J. Mol. Sci.">
        <title>De Novo Assembly and Annotation of 11 Diverse Shrub Willow (Salix) Genomes Reveals Novel Gene Organization in Sex-Linked Regions.</title>
        <authorList>
            <person name="Hyden B."/>
            <person name="Feng K."/>
            <person name="Yates T.B."/>
            <person name="Jawdy S."/>
            <person name="Cereghino C."/>
            <person name="Smart L.B."/>
            <person name="Muchero W."/>
        </authorList>
    </citation>
    <scope>NUCLEOTIDE SEQUENCE [LARGE SCALE GENOMIC DNA]</scope>
    <source>
        <tissue evidence="2">Shoot tip</tissue>
    </source>
</reference>
<accession>A0A9Q0T7X7</accession>
<feature type="compositionally biased region" description="Basic and acidic residues" evidence="1">
    <location>
        <begin position="1"/>
        <end position="19"/>
    </location>
</feature>
<sequence>MDGEEKARVSGRRSIHDSLSRSISRSLSRAGRNMEDMFSVGRNSRRTDLVDEDEEALKWAAIEKLPTYNRLRTSIIQYFVESDQVQGNKLLPLHKEVDVRKLDMNERKFFIDKLFNVAEEDTEKFLERFRRRVDNLPNAARNIAESALGMVGIDLSERTKLTILKEASGVIKPSRMALLLGPPSSGKTTLLLALAGKLDPSLKATAMEGVESSLITDYTLKVSSRELP</sequence>